<proteinExistence type="predicted"/>
<name>A0A1Z4LUI7_9CYAN</name>
<dbReference type="NCBIfam" id="TIGR02532">
    <property type="entry name" value="IV_pilin_GFxxxE"/>
    <property type="match status" value="1"/>
</dbReference>
<reference evidence="2 3" key="1">
    <citation type="submission" date="2017-06" db="EMBL/GenBank/DDBJ databases">
        <title>Genome sequencing of cyanobaciteial culture collection at National Institute for Environmental Studies (NIES).</title>
        <authorList>
            <person name="Hirose Y."/>
            <person name="Shimura Y."/>
            <person name="Fujisawa T."/>
            <person name="Nakamura Y."/>
            <person name="Kawachi M."/>
        </authorList>
    </citation>
    <scope>NUCLEOTIDE SEQUENCE [LARGE SCALE GENOMIC DNA]</scope>
    <source>
        <strain evidence="2 3">NIES-267</strain>
    </source>
</reference>
<accession>A0A1Z4LUI7</accession>
<dbReference type="InterPro" id="IPR045584">
    <property type="entry name" value="Pilin-like"/>
</dbReference>
<dbReference type="Pfam" id="PF07963">
    <property type="entry name" value="N_methyl"/>
    <property type="match status" value="1"/>
</dbReference>
<dbReference type="Proteomes" id="UP000218418">
    <property type="component" value="Chromosome"/>
</dbReference>
<gene>
    <name evidence="2" type="ORF">NIES267_44030</name>
</gene>
<keyword evidence="3" id="KW-1185">Reference proteome</keyword>
<organism evidence="2 3">
    <name type="scientific">Calothrix parasitica NIES-267</name>
    <dbReference type="NCBI Taxonomy" id="1973488"/>
    <lineage>
        <taxon>Bacteria</taxon>
        <taxon>Bacillati</taxon>
        <taxon>Cyanobacteriota</taxon>
        <taxon>Cyanophyceae</taxon>
        <taxon>Nostocales</taxon>
        <taxon>Calotrichaceae</taxon>
        <taxon>Calothrix</taxon>
    </lineage>
</organism>
<dbReference type="AlphaFoldDB" id="A0A1Z4LUI7"/>
<feature type="transmembrane region" description="Helical" evidence="1">
    <location>
        <begin position="42"/>
        <end position="63"/>
    </location>
</feature>
<dbReference type="NCBIfam" id="NF038304">
    <property type="entry name" value="EPS_HpsC"/>
    <property type="match status" value="1"/>
</dbReference>
<dbReference type="InterPro" id="IPR012902">
    <property type="entry name" value="N_methyl_site"/>
</dbReference>
<protein>
    <recommendedName>
        <fullName evidence="4">Prepilin-type N-terminal cleavage/methylation domain-containing protein</fullName>
    </recommendedName>
</protein>
<dbReference type="OrthoDB" id="461075at2"/>
<keyword evidence="1" id="KW-1133">Transmembrane helix</keyword>
<sequence length="338" mass="38266">MLNISKLQVNNKVTIPLRWLKRESNKNTKQSDKTSGFTLIELLVAMILASLILTPLLGFMINIMQADRREQAKTSTQQEVKSALDFIARDLEQAVYIYDADGIDKIRSQLPKSTTDDQKKYFPVLVFWKRQYIEKVIPIAKGAKCESDAQKKDCDDTYVYSLVAYYLIKDDNSTWSKAARIGRFQLSDGYGENKVNKDVGFKEFELKGIGDLKAKMNKWESDTYSANTPGIVTLVDYIDQTKINTTSNPKPAECPTGMQQIPDFPEATEDKNAVATGDVNTASFHVCVDSINTVAEVYLRGNAFARIENTPPEFSKERKIYFPQARIRVEGRGFVFTK</sequence>
<evidence type="ECO:0008006" key="4">
    <source>
        <dbReference type="Google" id="ProtNLM"/>
    </source>
</evidence>
<keyword evidence="1" id="KW-0472">Membrane</keyword>
<dbReference type="SUPFAM" id="SSF54523">
    <property type="entry name" value="Pili subunits"/>
    <property type="match status" value="1"/>
</dbReference>
<keyword evidence="1" id="KW-0812">Transmembrane</keyword>
<evidence type="ECO:0000256" key="1">
    <source>
        <dbReference type="SAM" id="Phobius"/>
    </source>
</evidence>
<dbReference type="EMBL" id="AP018227">
    <property type="protein sequence ID" value="BAY84905.1"/>
    <property type="molecule type" value="Genomic_DNA"/>
</dbReference>
<evidence type="ECO:0000313" key="2">
    <source>
        <dbReference type="EMBL" id="BAY84905.1"/>
    </source>
</evidence>
<evidence type="ECO:0000313" key="3">
    <source>
        <dbReference type="Proteomes" id="UP000218418"/>
    </source>
</evidence>